<name>A0A3F3PXN2_9EURO</name>
<keyword evidence="3" id="KW-1185">Reference proteome</keyword>
<evidence type="ECO:0000256" key="1">
    <source>
        <dbReference type="SAM" id="MobiDB-lite"/>
    </source>
</evidence>
<accession>A0A3F3PXN2</accession>
<feature type="compositionally biased region" description="Basic residues" evidence="1">
    <location>
        <begin position="8"/>
        <end position="21"/>
    </location>
</feature>
<reference evidence="2 3" key="1">
    <citation type="submission" date="2018-07" db="EMBL/GenBank/DDBJ databases">
        <title>The genomes of Aspergillus section Nigri reveals drivers in fungal speciation.</title>
        <authorList>
            <consortium name="DOE Joint Genome Institute"/>
            <person name="Vesth T.C."/>
            <person name="Nybo J."/>
            <person name="Theobald S."/>
            <person name="Brandl J."/>
            <person name="Frisvad J.C."/>
            <person name="Nielsen K.F."/>
            <person name="Lyhne E.K."/>
            <person name="Kogle M.E."/>
            <person name="Kuo A."/>
            <person name="Riley R."/>
            <person name="Clum A."/>
            <person name="Nolan M."/>
            <person name="Lipzen A."/>
            <person name="Salamov A."/>
            <person name="Henrissat B."/>
            <person name="Wiebenga A."/>
            <person name="De vries R.P."/>
            <person name="Grigoriev I.V."/>
            <person name="Mortensen U.H."/>
            <person name="Andersen M.R."/>
            <person name="Baker S.E."/>
        </authorList>
    </citation>
    <scope>NUCLEOTIDE SEQUENCE [LARGE SCALE GENOMIC DNA]</scope>
    <source>
        <strain evidence="2 3">CBS 139.54b</strain>
    </source>
</reference>
<dbReference type="Proteomes" id="UP000253729">
    <property type="component" value="Unassembled WGS sequence"/>
</dbReference>
<dbReference type="RefSeq" id="XP_026624673.1">
    <property type="nucleotide sequence ID" value="XM_026766810.1"/>
</dbReference>
<feature type="region of interest" description="Disordered" evidence="1">
    <location>
        <begin position="1"/>
        <end position="22"/>
    </location>
</feature>
<evidence type="ECO:0000313" key="3">
    <source>
        <dbReference type="Proteomes" id="UP000253729"/>
    </source>
</evidence>
<proteinExistence type="predicted"/>
<dbReference type="AlphaFoldDB" id="A0A3F3PXN2"/>
<protein>
    <submittedName>
        <fullName evidence="2">Uncharacterized protein</fullName>
    </submittedName>
</protein>
<dbReference type="EMBL" id="KZ852053">
    <property type="protein sequence ID" value="RDH31651.1"/>
    <property type="molecule type" value="Genomic_DNA"/>
</dbReference>
<evidence type="ECO:0000313" key="2">
    <source>
        <dbReference type="EMBL" id="RDH31651.1"/>
    </source>
</evidence>
<sequence>MSSSTSARRLRTTTRRTKTKRWAKDWKVKAKVNWMSAKVLPLFSTRRMRTTSAWALWTRYAMTMNCQRMKRPINKKLLESTRQPLRRQILKASRRPKRW</sequence>
<gene>
    <name evidence="2" type="ORF">BDQ94DRAFT_146367</name>
</gene>
<organism evidence="2 3">
    <name type="scientific">Aspergillus welwitschiae</name>
    <dbReference type="NCBI Taxonomy" id="1341132"/>
    <lineage>
        <taxon>Eukaryota</taxon>
        <taxon>Fungi</taxon>
        <taxon>Dikarya</taxon>
        <taxon>Ascomycota</taxon>
        <taxon>Pezizomycotina</taxon>
        <taxon>Eurotiomycetes</taxon>
        <taxon>Eurotiomycetidae</taxon>
        <taxon>Eurotiales</taxon>
        <taxon>Aspergillaceae</taxon>
        <taxon>Aspergillus</taxon>
        <taxon>Aspergillus subgen. Circumdati</taxon>
    </lineage>
</organism>
<dbReference type="GeneID" id="38135166"/>